<feature type="transmembrane region" description="Helical" evidence="8">
    <location>
        <begin position="370"/>
        <end position="393"/>
    </location>
</feature>
<name>A0A5S9PVG7_9HYPH</name>
<evidence type="ECO:0000256" key="2">
    <source>
        <dbReference type="ARBA" id="ARBA00007069"/>
    </source>
</evidence>
<sequence>MSSGDAASGAARRLGGYWLSIPALLFLTVFFLVPLLSVLLAAVFDQRFSSQFEQTTRLLQAWSGEQLPDEETYRTIAGELLAARGNKTIANVDRRLAQEEASLQGLLTSSARGLANDGLPSSGVREALIAIDLRWQDTRTWKVLRRVSDDLTPTYLLAALDLRRNADGGFETAPPEQAIYVPILVRSLVISLVVTLATLVLGAPVAFVMANVRPGWRGILFVLVQIPFWTSILVRLAAWIVLLQNQGPINQALMTIGLIDAPVAMMYNRIAVYIAMTHVQLPLMILPIYSVIQNIKTNYVRAALSLGASPLRAFITVYLPLAAPGIGAGVVLVFISSLGYYITPAIVGGAGDQMLSYFVQFHLDKLNNGLAAALASILILSTGLVFLGGRIASRLGSAARPTR</sequence>
<dbReference type="Gene3D" id="1.10.3720.10">
    <property type="entry name" value="MetI-like"/>
    <property type="match status" value="1"/>
</dbReference>
<dbReference type="Proteomes" id="UP000433050">
    <property type="component" value="Unassembled WGS sequence"/>
</dbReference>
<dbReference type="PANTHER" id="PTHR42929:SF5">
    <property type="entry name" value="ABC TRANSPORTER PERMEASE PROTEIN"/>
    <property type="match status" value="1"/>
</dbReference>
<dbReference type="PROSITE" id="PS50928">
    <property type="entry name" value="ABC_TM1"/>
    <property type="match status" value="1"/>
</dbReference>
<evidence type="ECO:0000256" key="1">
    <source>
        <dbReference type="ARBA" id="ARBA00004651"/>
    </source>
</evidence>
<evidence type="ECO:0000256" key="5">
    <source>
        <dbReference type="ARBA" id="ARBA00022692"/>
    </source>
</evidence>
<dbReference type="GO" id="GO:0055085">
    <property type="term" value="P:transmembrane transport"/>
    <property type="evidence" value="ECO:0007669"/>
    <property type="project" value="InterPro"/>
</dbReference>
<accession>A0A5S9PVG7</accession>
<proteinExistence type="inferred from homology"/>
<feature type="domain" description="ABC transmembrane type-1" evidence="9">
    <location>
        <begin position="184"/>
        <end position="389"/>
    </location>
</feature>
<evidence type="ECO:0000256" key="7">
    <source>
        <dbReference type="ARBA" id="ARBA00023136"/>
    </source>
</evidence>
<organism evidence="10 11">
    <name type="scientific">Starkeya nomas</name>
    <dbReference type="NCBI Taxonomy" id="2666134"/>
    <lineage>
        <taxon>Bacteria</taxon>
        <taxon>Pseudomonadati</taxon>
        <taxon>Pseudomonadota</taxon>
        <taxon>Alphaproteobacteria</taxon>
        <taxon>Hyphomicrobiales</taxon>
        <taxon>Xanthobacteraceae</taxon>
        <taxon>Starkeya</taxon>
    </lineage>
</organism>
<dbReference type="EMBL" id="CACSAS010000001">
    <property type="protein sequence ID" value="CAA0108359.1"/>
    <property type="molecule type" value="Genomic_DNA"/>
</dbReference>
<evidence type="ECO:0000259" key="9">
    <source>
        <dbReference type="PROSITE" id="PS50928"/>
    </source>
</evidence>
<evidence type="ECO:0000313" key="10">
    <source>
        <dbReference type="EMBL" id="CAA0108359.1"/>
    </source>
</evidence>
<protein>
    <recommendedName>
        <fullName evidence="9">ABC transmembrane type-1 domain-containing protein</fullName>
    </recommendedName>
</protein>
<keyword evidence="5 8" id="KW-0812">Transmembrane</keyword>
<dbReference type="SUPFAM" id="SSF161098">
    <property type="entry name" value="MetI-like"/>
    <property type="match status" value="1"/>
</dbReference>
<gene>
    <name evidence="10" type="ORF">STARVERO_03600</name>
</gene>
<evidence type="ECO:0000256" key="4">
    <source>
        <dbReference type="ARBA" id="ARBA00022475"/>
    </source>
</evidence>
<keyword evidence="4" id="KW-1003">Cell membrane</keyword>
<dbReference type="RefSeq" id="WP_159600528.1">
    <property type="nucleotide sequence ID" value="NZ_CACSAS010000001.1"/>
</dbReference>
<dbReference type="InterPro" id="IPR000515">
    <property type="entry name" value="MetI-like"/>
</dbReference>
<comment type="similarity">
    <text evidence="2">Belongs to the binding-protein-dependent transport system permease family. CysTW subfamily.</text>
</comment>
<keyword evidence="11" id="KW-1185">Reference proteome</keyword>
<feature type="transmembrane region" description="Helical" evidence="8">
    <location>
        <begin position="273"/>
        <end position="292"/>
    </location>
</feature>
<dbReference type="InterPro" id="IPR035906">
    <property type="entry name" value="MetI-like_sf"/>
</dbReference>
<dbReference type="AlphaFoldDB" id="A0A5S9PVG7"/>
<dbReference type="Pfam" id="PF00528">
    <property type="entry name" value="BPD_transp_1"/>
    <property type="match status" value="1"/>
</dbReference>
<feature type="transmembrane region" description="Helical" evidence="8">
    <location>
        <begin position="20"/>
        <end position="44"/>
    </location>
</feature>
<keyword evidence="3 8" id="KW-0813">Transport</keyword>
<comment type="subcellular location">
    <subcellularLocation>
        <location evidence="1 8">Cell membrane</location>
        <topology evidence="1 8">Multi-pass membrane protein</topology>
    </subcellularLocation>
</comment>
<feature type="transmembrane region" description="Helical" evidence="8">
    <location>
        <begin position="313"/>
        <end position="335"/>
    </location>
</feature>
<keyword evidence="6 8" id="KW-1133">Transmembrane helix</keyword>
<evidence type="ECO:0000256" key="8">
    <source>
        <dbReference type="RuleBase" id="RU363032"/>
    </source>
</evidence>
<evidence type="ECO:0000256" key="6">
    <source>
        <dbReference type="ARBA" id="ARBA00022989"/>
    </source>
</evidence>
<feature type="transmembrane region" description="Helical" evidence="8">
    <location>
        <begin position="218"/>
        <end position="242"/>
    </location>
</feature>
<dbReference type="GO" id="GO:0005886">
    <property type="term" value="C:plasma membrane"/>
    <property type="evidence" value="ECO:0007669"/>
    <property type="project" value="UniProtKB-SubCell"/>
</dbReference>
<dbReference type="CDD" id="cd06261">
    <property type="entry name" value="TM_PBP2"/>
    <property type="match status" value="1"/>
</dbReference>
<dbReference type="PANTHER" id="PTHR42929">
    <property type="entry name" value="INNER MEMBRANE ABC TRANSPORTER PERMEASE PROTEIN YDCU-RELATED-RELATED"/>
    <property type="match status" value="1"/>
</dbReference>
<evidence type="ECO:0000313" key="11">
    <source>
        <dbReference type="Proteomes" id="UP000433050"/>
    </source>
</evidence>
<feature type="transmembrane region" description="Helical" evidence="8">
    <location>
        <begin position="188"/>
        <end position="212"/>
    </location>
</feature>
<reference evidence="10 11" key="1">
    <citation type="submission" date="2019-12" db="EMBL/GenBank/DDBJ databases">
        <authorList>
            <person name="Reyes-Prieto M."/>
        </authorList>
    </citation>
    <scope>NUCLEOTIDE SEQUENCE [LARGE SCALE GENOMIC DNA]</scope>
    <source>
        <strain evidence="10">HF14-78462</strain>
    </source>
</reference>
<evidence type="ECO:0000256" key="3">
    <source>
        <dbReference type="ARBA" id="ARBA00022448"/>
    </source>
</evidence>
<keyword evidence="7 8" id="KW-0472">Membrane</keyword>